<keyword evidence="2 4" id="KW-0863">Zinc-finger</keyword>
<evidence type="ECO:0000313" key="7">
    <source>
        <dbReference type="EMBL" id="KMZ62341.1"/>
    </source>
</evidence>
<accession>A0A0K9NZV1</accession>
<dbReference type="FunFam" id="3.30.160.60:FF:000446">
    <property type="entry name" value="Zinc finger protein"/>
    <property type="match status" value="1"/>
</dbReference>
<keyword evidence="1" id="KW-0479">Metal-binding</keyword>
<evidence type="ECO:0000256" key="5">
    <source>
        <dbReference type="SAM" id="MobiDB-lite"/>
    </source>
</evidence>
<evidence type="ECO:0000256" key="2">
    <source>
        <dbReference type="ARBA" id="ARBA00022771"/>
    </source>
</evidence>
<dbReference type="PROSITE" id="PS00028">
    <property type="entry name" value="ZINC_FINGER_C2H2_1"/>
    <property type="match status" value="1"/>
</dbReference>
<reference evidence="8" key="1">
    <citation type="journal article" date="2016" name="Nature">
        <title>The genome of the seagrass Zostera marina reveals angiosperm adaptation to the sea.</title>
        <authorList>
            <person name="Olsen J.L."/>
            <person name="Rouze P."/>
            <person name="Verhelst B."/>
            <person name="Lin Y.-C."/>
            <person name="Bayer T."/>
            <person name="Collen J."/>
            <person name="Dattolo E."/>
            <person name="De Paoli E."/>
            <person name="Dittami S."/>
            <person name="Maumus F."/>
            <person name="Michel G."/>
            <person name="Kersting A."/>
            <person name="Lauritano C."/>
            <person name="Lohaus R."/>
            <person name="Toepel M."/>
            <person name="Tonon T."/>
            <person name="Vanneste K."/>
            <person name="Amirebrahimi M."/>
            <person name="Brakel J."/>
            <person name="Bostroem C."/>
            <person name="Chovatia M."/>
            <person name="Grimwood J."/>
            <person name="Jenkins J.W."/>
            <person name="Jueterbock A."/>
            <person name="Mraz A."/>
            <person name="Stam W.T."/>
            <person name="Tice H."/>
            <person name="Bornberg-Bauer E."/>
            <person name="Green P.J."/>
            <person name="Pearson G.A."/>
            <person name="Procaccini G."/>
            <person name="Duarte C.M."/>
            <person name="Schmutz J."/>
            <person name="Reusch T.B.H."/>
            <person name="Van de Peer Y."/>
        </authorList>
    </citation>
    <scope>NUCLEOTIDE SEQUENCE [LARGE SCALE GENOMIC DNA]</scope>
    <source>
        <strain evidence="8">cv. Finnish</strain>
    </source>
</reference>
<comment type="caution">
    <text evidence="7">The sequence shown here is derived from an EMBL/GenBank/DDBJ whole genome shotgun (WGS) entry which is preliminary data.</text>
</comment>
<sequence>MDTPPAPPSVPPPIPLPLPPPPTTTTTTTIATDTTTASAHPIGVVPMDEATALPQNIVSSYCTSGVAANLDIQTTKYFDRSPFSSSSSSVQYLHTGSSSKKKSFQRPIPTTVAKTKMKKNDITPVPAGNEMVLTSSPPPPPCTECGKIFRTMKSLFGHMRSHPERSWRGIKPPANRQRPLAPTPVLHFTETEHEVASALILLRKASPRFGAQGRRTRTSRKKENNRKTSTSTGIQVPALAIDLNQPAGNSNDGNNPDDPDDPDTSLDLKLSL</sequence>
<evidence type="ECO:0000256" key="4">
    <source>
        <dbReference type="PROSITE-ProRule" id="PRU00042"/>
    </source>
</evidence>
<dbReference type="InterPro" id="IPR013087">
    <property type="entry name" value="Znf_C2H2_type"/>
</dbReference>
<dbReference type="EMBL" id="LFYR01001368">
    <property type="protein sequence ID" value="KMZ62341.1"/>
    <property type="molecule type" value="Genomic_DNA"/>
</dbReference>
<protein>
    <recommendedName>
        <fullName evidence="6">C2H2-type domain-containing protein</fullName>
    </recommendedName>
</protein>
<evidence type="ECO:0000256" key="1">
    <source>
        <dbReference type="ARBA" id="ARBA00022723"/>
    </source>
</evidence>
<dbReference type="InterPro" id="IPR036236">
    <property type="entry name" value="Znf_C2H2_sf"/>
</dbReference>
<dbReference type="PANTHER" id="PTHR47591:SF13">
    <property type="entry name" value="OS02G0293900 PROTEIN"/>
    <property type="match status" value="1"/>
</dbReference>
<dbReference type="OrthoDB" id="6077919at2759"/>
<evidence type="ECO:0000259" key="6">
    <source>
        <dbReference type="PROSITE" id="PS50157"/>
    </source>
</evidence>
<organism evidence="7 8">
    <name type="scientific">Zostera marina</name>
    <name type="common">Eelgrass</name>
    <dbReference type="NCBI Taxonomy" id="29655"/>
    <lineage>
        <taxon>Eukaryota</taxon>
        <taxon>Viridiplantae</taxon>
        <taxon>Streptophyta</taxon>
        <taxon>Embryophyta</taxon>
        <taxon>Tracheophyta</taxon>
        <taxon>Spermatophyta</taxon>
        <taxon>Magnoliopsida</taxon>
        <taxon>Liliopsida</taxon>
        <taxon>Zosteraceae</taxon>
        <taxon>Zostera</taxon>
    </lineage>
</organism>
<dbReference type="Proteomes" id="UP000036987">
    <property type="component" value="Unassembled WGS sequence"/>
</dbReference>
<feature type="domain" description="C2H2-type" evidence="6">
    <location>
        <begin position="140"/>
        <end position="162"/>
    </location>
</feature>
<dbReference type="PROSITE" id="PS50157">
    <property type="entry name" value="ZINC_FINGER_C2H2_2"/>
    <property type="match status" value="1"/>
</dbReference>
<feature type="region of interest" description="Disordered" evidence="5">
    <location>
        <begin position="83"/>
        <end position="106"/>
    </location>
</feature>
<dbReference type="STRING" id="29655.A0A0K9NZV1"/>
<feature type="region of interest" description="Disordered" evidence="5">
    <location>
        <begin position="1"/>
        <end position="36"/>
    </location>
</feature>
<name>A0A0K9NZV1_ZOSMR</name>
<dbReference type="GO" id="GO:0008270">
    <property type="term" value="F:zinc ion binding"/>
    <property type="evidence" value="ECO:0007669"/>
    <property type="project" value="UniProtKB-KW"/>
</dbReference>
<evidence type="ECO:0000256" key="3">
    <source>
        <dbReference type="ARBA" id="ARBA00022833"/>
    </source>
</evidence>
<proteinExistence type="predicted"/>
<dbReference type="SUPFAM" id="SSF57667">
    <property type="entry name" value="beta-beta-alpha zinc fingers"/>
    <property type="match status" value="1"/>
</dbReference>
<dbReference type="Pfam" id="PF13912">
    <property type="entry name" value="zf-C2H2_6"/>
    <property type="match status" value="1"/>
</dbReference>
<feature type="compositionally biased region" description="Pro residues" evidence="5">
    <location>
        <begin position="1"/>
        <end position="23"/>
    </location>
</feature>
<dbReference type="PANTHER" id="PTHR47591">
    <property type="entry name" value="ZINC FINGER PROTEIN ZAT2-RELATED"/>
    <property type="match status" value="1"/>
</dbReference>
<feature type="compositionally biased region" description="Acidic residues" evidence="5">
    <location>
        <begin position="255"/>
        <end position="264"/>
    </location>
</feature>
<feature type="region of interest" description="Disordered" evidence="5">
    <location>
        <begin position="207"/>
        <end position="272"/>
    </location>
</feature>
<feature type="compositionally biased region" description="Low complexity" evidence="5">
    <location>
        <begin position="24"/>
        <end position="36"/>
    </location>
</feature>
<dbReference type="AlphaFoldDB" id="A0A0K9NZV1"/>
<keyword evidence="3" id="KW-0862">Zinc</keyword>
<gene>
    <name evidence="7" type="ORF">ZOSMA_46G00080</name>
</gene>
<keyword evidence="8" id="KW-1185">Reference proteome</keyword>
<evidence type="ECO:0000313" key="8">
    <source>
        <dbReference type="Proteomes" id="UP000036987"/>
    </source>
</evidence>